<feature type="region of interest" description="Disordered" evidence="7">
    <location>
        <begin position="691"/>
        <end position="740"/>
    </location>
</feature>
<dbReference type="GO" id="GO:0007168">
    <property type="term" value="P:receptor guanylyl cyclase signaling pathway"/>
    <property type="evidence" value="ECO:0007669"/>
    <property type="project" value="TreeGrafter"/>
</dbReference>
<feature type="compositionally biased region" description="Acidic residues" evidence="7">
    <location>
        <begin position="438"/>
        <end position="451"/>
    </location>
</feature>
<feature type="compositionally biased region" description="Polar residues" evidence="7">
    <location>
        <begin position="487"/>
        <end position="498"/>
    </location>
</feature>
<dbReference type="InterPro" id="IPR029787">
    <property type="entry name" value="Nucleotide_cyclase"/>
</dbReference>
<feature type="compositionally biased region" description="Polar residues" evidence="7">
    <location>
        <begin position="699"/>
        <end position="710"/>
    </location>
</feature>
<evidence type="ECO:0000256" key="5">
    <source>
        <dbReference type="ARBA" id="ARBA00023136"/>
    </source>
</evidence>
<dbReference type="CDD" id="cd07302">
    <property type="entry name" value="CHD"/>
    <property type="match status" value="1"/>
</dbReference>
<feature type="compositionally biased region" description="Polar residues" evidence="7">
    <location>
        <begin position="1623"/>
        <end position="1657"/>
    </location>
</feature>
<keyword evidence="10" id="KW-1185">Reference proteome</keyword>
<evidence type="ECO:0000256" key="2">
    <source>
        <dbReference type="ARBA" id="ARBA00022692"/>
    </source>
</evidence>
<organism evidence="9 10">
    <name type="scientific">Chlamydomonas eustigma</name>
    <dbReference type="NCBI Taxonomy" id="1157962"/>
    <lineage>
        <taxon>Eukaryota</taxon>
        <taxon>Viridiplantae</taxon>
        <taxon>Chlorophyta</taxon>
        <taxon>core chlorophytes</taxon>
        <taxon>Chlorophyceae</taxon>
        <taxon>CS clade</taxon>
        <taxon>Chlamydomonadales</taxon>
        <taxon>Chlamydomonadaceae</taxon>
        <taxon>Chlamydomonas</taxon>
    </lineage>
</organism>
<feature type="compositionally biased region" description="Polar residues" evidence="7">
    <location>
        <begin position="1497"/>
        <end position="1509"/>
    </location>
</feature>
<feature type="region of interest" description="Disordered" evidence="7">
    <location>
        <begin position="438"/>
        <end position="561"/>
    </location>
</feature>
<evidence type="ECO:0000256" key="7">
    <source>
        <dbReference type="SAM" id="MobiDB-lite"/>
    </source>
</evidence>
<dbReference type="GO" id="GO:0004016">
    <property type="term" value="F:adenylate cyclase activity"/>
    <property type="evidence" value="ECO:0007669"/>
    <property type="project" value="TreeGrafter"/>
</dbReference>
<evidence type="ECO:0000313" key="9">
    <source>
        <dbReference type="EMBL" id="GAX78701.1"/>
    </source>
</evidence>
<name>A0A250X6J1_9CHLO</name>
<dbReference type="GO" id="GO:0004383">
    <property type="term" value="F:guanylate cyclase activity"/>
    <property type="evidence" value="ECO:0007669"/>
    <property type="project" value="TreeGrafter"/>
</dbReference>
<feature type="region of interest" description="Disordered" evidence="7">
    <location>
        <begin position="775"/>
        <end position="807"/>
    </location>
</feature>
<feature type="region of interest" description="Disordered" evidence="7">
    <location>
        <begin position="1497"/>
        <end position="1521"/>
    </location>
</feature>
<keyword evidence="5" id="KW-0472">Membrane</keyword>
<keyword evidence="6" id="KW-0456">Lyase</keyword>
<protein>
    <recommendedName>
        <fullName evidence="8">Guanylate cyclase domain-containing protein</fullName>
    </recommendedName>
</protein>
<keyword evidence="2" id="KW-0812">Transmembrane</keyword>
<feature type="compositionally biased region" description="Low complexity" evidence="7">
    <location>
        <begin position="631"/>
        <end position="648"/>
    </location>
</feature>
<dbReference type="PROSITE" id="PS50125">
    <property type="entry name" value="GUANYLATE_CYCLASE_2"/>
    <property type="match status" value="1"/>
</dbReference>
<dbReference type="Gene3D" id="3.30.70.1230">
    <property type="entry name" value="Nucleotide cyclase"/>
    <property type="match status" value="1"/>
</dbReference>
<feature type="region of interest" description="Disordered" evidence="7">
    <location>
        <begin position="1598"/>
        <end position="1657"/>
    </location>
</feature>
<dbReference type="OrthoDB" id="548029at2759"/>
<sequence length="1787" mass="192503">MGGLVSCLQPSDGSLASAQRSGLVQETVIKEESPSLKENDWLASGNAALCRLLPTAHLQLFSNDLKLITPKRLVLIDGRGCMEELRARSSDENLLAILDQHIRASSLVEDDANELFGANSRNSSVKNDGSPAHSVDELVILLHISRFCPGSLVPSAARWTELLRACAVMHGKEMMHAIRSCLEVTALGINKSVQIQLHGSTGVLKICRASSIECGGGFWPAVLVRLELSHNHVLPACYFNSSPEAERADLSEHEAGLKIVSQPGARTDKTAATDTFLQQRLLSSKIVEDATRQQGNRMIEHVGPNPNRESDLLHITQQSAVQRYQKILENVPLIVTLLSFEGGEGGVVYQNELSLSYWGDLKTLTRSSIHTPGDLPNMVLGSSHVDKEACTMTSEEVLLLLLAMQPPGLLPQVLECVQQRCAWRRVLQVPLVCNFEEQEQEEEEEGDEEEQTASSSTTANTVSSEGSNSDHCDTQGSLPGLLKGQADLNTSDSGSAQLSPVLRFPGPDAENAGSMFEKSKQLNTGSGKWRSADLPSPSKKHVPTPSKGLSSGLGGAPSSRNLLRLAPSETLEESEEEIHSIALPPAVQPSSKLKTLLAVQARSGLNRPFSSELNVRSLRSGDMRGLSTQKSFSAAAAPKNSSSNLSSINVSHLNTPGIRPSPPSPFILGTNGPAVSSGMLDASVSGHPRMASSDLLTDMDNSSNSISNLPASFPRKSADHDAPVPQRRTYRNSSMPQPLEHARVQQIHASNPGFKPLSMSTSLSLSSLLKAHLTNSRKTKLAEQRKGSDEPPQSSYPRGSATNRAVSDGQVISTQFSMDRAGLDIDVDQLFSEWGRGPATLSHFIMVGGKEVELTADNGESQALLLEGGADLPLVTDINHQAQPDRDPPWNMTNAVDAKEEECKGDNDEEDANTGDGLLPEHLAWHDVQVIPMEDPQTGTQMMLLLQMDITQRVEMEARMAMLTETQLSMLDQMFPRHVIEYMIKTSRFGSVDTAAFRQEDGLARHHQGVTVMFMDIVGFTTMSKEVQPAQVMTFLNSLFTLLDALIDQYDVYKVETAGDCYIVAGSLMSRDKDGFLVLEEEPDVKAGAEKVMAFAKALLRFAKTVNMPHNGKPTVVRVGMHTGPVVTGLIGTKLPKFSIFGDTMNTASRMESTSQPGCVQVTEETFKLLQEHHTFNTTGGVEVKGKGIMSTYLWSPEEHPEEQYSNLEEKAQEVSALISHIGKQLGVDQATLLAPEITAPSRHSTRDTHQEGQPPTAIADVTLSDLMLSNLSISAVEREEEQDRTLVRQSTDAMGVRPVVQGLLGTTEGAEGPSTAAGPEGLASPVSPARGIPTILSRVGTLRRPARPASGDREVLKHASAHLPKLEMLPVGLLAIAEASSSEHDLQRISPPRVAFNGDSMGNLLRVGPTGMLSGAIEGGKGGAESATLGTQVELLKSLLQTSRENQHQNASNSNWLGRGSGSLYTRGRSLSGGLCTSPVPPELAHLHATPINHSLESTTDATSSSPKHQPVLVPRSNSSIIRPKPSLAERETHIVEDLSPHQEMPCQPSLVASLGLVLESAIQHPRSDSEQHMASPLASEQASLYRMRRSSLVHHMSREGNMSSKAPSKHPSRESIGRSYGSLSIGSARTSGQAFSSESITATPHTNNTMPGCSADSQNDAWHRSVAGLRSKSFYVMQQVRSSRVTAIRRASMYDLSILGRRNSGIMKGHVSLASSSSHDKTSAQNTHQDSFCGVVSAPRNADHHVPSSSDFELRKSSNLTPSIAVNTSAASVRLELPGPVLGDV</sequence>
<dbReference type="InterPro" id="IPR001054">
    <property type="entry name" value="A/G_cyclase"/>
</dbReference>
<keyword evidence="4" id="KW-1133">Transmembrane helix</keyword>
<feature type="domain" description="Guanylate cyclase" evidence="8">
    <location>
        <begin position="1011"/>
        <end position="1152"/>
    </location>
</feature>
<reference evidence="9 10" key="1">
    <citation type="submission" date="2017-08" db="EMBL/GenBank/DDBJ databases">
        <title>Acidophilic green algal genome provides insights into adaptation to an acidic environment.</title>
        <authorList>
            <person name="Hirooka S."/>
            <person name="Hirose Y."/>
            <person name="Kanesaki Y."/>
            <person name="Higuchi S."/>
            <person name="Fujiwara T."/>
            <person name="Onuma R."/>
            <person name="Era A."/>
            <person name="Ohbayashi R."/>
            <person name="Uzuka A."/>
            <person name="Nozaki H."/>
            <person name="Yoshikawa H."/>
            <person name="Miyagishima S.Y."/>
        </authorList>
    </citation>
    <scope>NUCLEOTIDE SEQUENCE [LARGE SCALE GENOMIC DNA]</scope>
    <source>
        <strain evidence="9 10">NIES-2499</strain>
    </source>
</reference>
<evidence type="ECO:0000256" key="4">
    <source>
        <dbReference type="ARBA" id="ARBA00022989"/>
    </source>
</evidence>
<evidence type="ECO:0000256" key="1">
    <source>
        <dbReference type="ARBA" id="ARBA00004370"/>
    </source>
</evidence>
<dbReference type="GO" id="GO:0035556">
    <property type="term" value="P:intracellular signal transduction"/>
    <property type="evidence" value="ECO:0007669"/>
    <property type="project" value="InterPro"/>
</dbReference>
<accession>A0A250X6J1</accession>
<feature type="region of interest" description="Disordered" evidence="7">
    <location>
        <begin position="1306"/>
        <end position="1331"/>
    </location>
</feature>
<evidence type="ECO:0000256" key="6">
    <source>
        <dbReference type="ARBA" id="ARBA00023239"/>
    </source>
</evidence>
<feature type="compositionally biased region" description="Basic and acidic residues" evidence="7">
    <location>
        <begin position="780"/>
        <end position="789"/>
    </location>
</feature>
<gene>
    <name evidence="9" type="ORF">CEUSTIGMA_g6139.t1</name>
</gene>
<comment type="subcellular location">
    <subcellularLocation>
        <location evidence="1">Membrane</location>
    </subcellularLocation>
</comment>
<dbReference type="Proteomes" id="UP000232323">
    <property type="component" value="Unassembled WGS sequence"/>
</dbReference>
<feature type="compositionally biased region" description="Polar residues" evidence="7">
    <location>
        <begin position="791"/>
        <end position="807"/>
    </location>
</feature>
<evidence type="ECO:0000259" key="8">
    <source>
        <dbReference type="PROSITE" id="PS50125"/>
    </source>
</evidence>
<feature type="compositionally biased region" description="Low complexity" evidence="7">
    <location>
        <begin position="452"/>
        <end position="465"/>
    </location>
</feature>
<dbReference type="SMART" id="SM00044">
    <property type="entry name" value="CYCc"/>
    <property type="match status" value="1"/>
</dbReference>
<feature type="region of interest" description="Disordered" evidence="7">
    <location>
        <begin position="629"/>
        <end position="648"/>
    </location>
</feature>
<comment type="caution">
    <text evidence="9">The sequence shown here is derived from an EMBL/GenBank/DDBJ whole genome shotgun (WGS) entry which is preliminary data.</text>
</comment>
<dbReference type="GO" id="GO:0001653">
    <property type="term" value="F:peptide receptor activity"/>
    <property type="evidence" value="ECO:0007669"/>
    <property type="project" value="TreeGrafter"/>
</dbReference>
<dbReference type="Pfam" id="PF00211">
    <property type="entry name" value="Guanylate_cyc"/>
    <property type="match status" value="1"/>
</dbReference>
<dbReference type="SUPFAM" id="SSF55073">
    <property type="entry name" value="Nucleotide cyclase"/>
    <property type="match status" value="1"/>
</dbReference>
<keyword evidence="3" id="KW-0547">Nucleotide-binding</keyword>
<dbReference type="GO" id="GO:0000166">
    <property type="term" value="F:nucleotide binding"/>
    <property type="evidence" value="ECO:0007669"/>
    <property type="project" value="UniProtKB-KW"/>
</dbReference>
<dbReference type="PANTHER" id="PTHR11920">
    <property type="entry name" value="GUANYLYL CYCLASE"/>
    <property type="match status" value="1"/>
</dbReference>
<dbReference type="EMBL" id="BEGY01000034">
    <property type="protein sequence ID" value="GAX78701.1"/>
    <property type="molecule type" value="Genomic_DNA"/>
</dbReference>
<evidence type="ECO:0000256" key="3">
    <source>
        <dbReference type="ARBA" id="ARBA00022741"/>
    </source>
</evidence>
<dbReference type="GO" id="GO:0005886">
    <property type="term" value="C:plasma membrane"/>
    <property type="evidence" value="ECO:0007669"/>
    <property type="project" value="TreeGrafter"/>
</dbReference>
<proteinExistence type="predicted"/>
<evidence type="ECO:0000313" key="10">
    <source>
        <dbReference type="Proteomes" id="UP000232323"/>
    </source>
</evidence>
<dbReference type="PANTHER" id="PTHR11920:SF335">
    <property type="entry name" value="GUANYLATE CYCLASE"/>
    <property type="match status" value="1"/>
</dbReference>
<dbReference type="InterPro" id="IPR050401">
    <property type="entry name" value="Cyclic_nucleotide_synthase"/>
</dbReference>